<sequence>MNPESSRDLPPSAFEPAKPESRDVTIWAAETASGPAPLSARASRYLPYGLVGAGLLVCGMAFANFATAPSLTDGVDEISAIDARQMGLALNLDPTGSRARDAAISKDVGALKAEITRLRRALDQSKNNQASLSKAAAGQAAASLDEVRALKAEIASLTKTLEETRAAAASKIDALASKVDQSKDDQARLAELRDRLDKMEKASAEKTASAEKVAKADPETTGSISRPAASERVVRNWVVRDVYDGVALLEGRGGDQIEVERGARAPGAGRVRSIQRRNGEWVVVTDSGVILPR</sequence>
<keyword evidence="3" id="KW-1185">Reference proteome</keyword>
<dbReference type="EMBL" id="JACIDR010000001">
    <property type="protein sequence ID" value="MBB3972427.1"/>
    <property type="molecule type" value="Genomic_DNA"/>
</dbReference>
<organism evidence="2 3">
    <name type="scientific">Hansschlegelia beijingensis</name>
    <dbReference type="NCBI Taxonomy" id="1133344"/>
    <lineage>
        <taxon>Bacteria</taxon>
        <taxon>Pseudomonadati</taxon>
        <taxon>Pseudomonadota</taxon>
        <taxon>Alphaproteobacteria</taxon>
        <taxon>Hyphomicrobiales</taxon>
        <taxon>Methylopilaceae</taxon>
        <taxon>Hansschlegelia</taxon>
    </lineage>
</organism>
<proteinExistence type="predicted"/>
<dbReference type="RefSeq" id="WP_183394204.1">
    <property type="nucleotide sequence ID" value="NZ_JACIDR010000001.1"/>
</dbReference>
<accession>A0A7W6CY61</accession>
<feature type="region of interest" description="Disordered" evidence="1">
    <location>
        <begin position="200"/>
        <end position="228"/>
    </location>
</feature>
<name>A0A7W6CY61_9HYPH</name>
<evidence type="ECO:0000313" key="2">
    <source>
        <dbReference type="EMBL" id="MBB3972427.1"/>
    </source>
</evidence>
<dbReference type="Proteomes" id="UP000528964">
    <property type="component" value="Unassembled WGS sequence"/>
</dbReference>
<feature type="region of interest" description="Disordered" evidence="1">
    <location>
        <begin position="1"/>
        <end position="21"/>
    </location>
</feature>
<protein>
    <submittedName>
        <fullName evidence="2">Regulator of replication initiation timing</fullName>
    </submittedName>
</protein>
<evidence type="ECO:0000313" key="3">
    <source>
        <dbReference type="Proteomes" id="UP000528964"/>
    </source>
</evidence>
<feature type="compositionally biased region" description="Basic and acidic residues" evidence="1">
    <location>
        <begin position="200"/>
        <end position="218"/>
    </location>
</feature>
<dbReference type="AlphaFoldDB" id="A0A7W6CY61"/>
<gene>
    <name evidence="2" type="ORF">GGR24_001060</name>
</gene>
<dbReference type="Gene3D" id="1.10.287.1490">
    <property type="match status" value="1"/>
</dbReference>
<evidence type="ECO:0000256" key="1">
    <source>
        <dbReference type="SAM" id="MobiDB-lite"/>
    </source>
</evidence>
<comment type="caution">
    <text evidence="2">The sequence shown here is derived from an EMBL/GenBank/DDBJ whole genome shotgun (WGS) entry which is preliminary data.</text>
</comment>
<reference evidence="2 3" key="1">
    <citation type="submission" date="2020-08" db="EMBL/GenBank/DDBJ databases">
        <title>Genomic Encyclopedia of Type Strains, Phase IV (KMG-IV): sequencing the most valuable type-strain genomes for metagenomic binning, comparative biology and taxonomic classification.</title>
        <authorList>
            <person name="Goeker M."/>
        </authorList>
    </citation>
    <scope>NUCLEOTIDE SEQUENCE [LARGE SCALE GENOMIC DNA]</scope>
    <source>
        <strain evidence="2 3">DSM 25481</strain>
    </source>
</reference>